<feature type="domain" description="Phage-Barnase-EndoU-ColicinE5/D-RelE like nuclease 2" evidence="2">
    <location>
        <begin position="287"/>
        <end position="423"/>
    </location>
</feature>
<proteinExistence type="predicted"/>
<evidence type="ECO:0000313" key="4">
    <source>
        <dbReference type="Proteomes" id="UP000184001"/>
    </source>
</evidence>
<dbReference type="Pfam" id="PF04233">
    <property type="entry name" value="Phage_Mu_F"/>
    <property type="match status" value="1"/>
</dbReference>
<evidence type="ECO:0000259" key="1">
    <source>
        <dbReference type="Pfam" id="PF04233"/>
    </source>
</evidence>
<dbReference type="InterPro" id="IPR041110">
    <property type="entry name" value="PBECR2"/>
</dbReference>
<organism evidence="3 4">
    <name type="scientific">Halodesulfovibrio aestuarii</name>
    <dbReference type="NCBI Taxonomy" id="126333"/>
    <lineage>
        <taxon>Bacteria</taxon>
        <taxon>Pseudomonadati</taxon>
        <taxon>Thermodesulfobacteriota</taxon>
        <taxon>Desulfovibrionia</taxon>
        <taxon>Desulfovibrionales</taxon>
        <taxon>Desulfovibrionaceae</taxon>
        <taxon>Halodesulfovibrio</taxon>
    </lineage>
</organism>
<dbReference type="RefSeq" id="WP_020001965.1">
    <property type="nucleotide sequence ID" value="NZ_CP192219.1"/>
</dbReference>
<dbReference type="Pfam" id="PF18810">
    <property type="entry name" value="PBECR2"/>
    <property type="match status" value="1"/>
</dbReference>
<comment type="caution">
    <text evidence="3">The sequence shown here is derived from an EMBL/GenBank/DDBJ whole genome shotgun (WGS) entry which is preliminary data.</text>
</comment>
<name>A0A8G2C814_9BACT</name>
<dbReference type="AlphaFoldDB" id="A0A8G2C814"/>
<accession>A0A8G2C814</accession>
<sequence length="425" mass="47500">MIKPVALAPAEAITYWKTKVPVSSGEFKRMGDEARSRAFAVSSLARADQVATMQAAIGKAIEDGETFNDFKKRVADVAKEATLRPWQLANIYRTNIQSAYMSGRYSQMKRAATSRPYWRYVAVGDERSRLDHLALHGKVYPHDHEFWNTFYPPNGFACRCSVQTLSEFQMRKRGLKVEKDMPDIVHATHPTTGEPLPPVRPKPDAGFSTNVGKEWHAGLTASELKDESQLVSTGVRTTMCRTPVEFTVHKGDACKLPLHELGDRHVLPVVDADILSEGLASEQYAKAFLNEFGLPDVDGSILHTLPCGHPLVISKHLFLDKKTGKWKVKGFGHEQYLKLLARTIKRPFEVWKVPSMLAGKPAHVLRMLRVFAGEDGKAGGFAIFNLVNGRKWSGVASFTPNIGNKTIMLESLERQREGILLYRES</sequence>
<dbReference type="EMBL" id="FQZR01000002">
    <property type="protein sequence ID" value="SHI74334.1"/>
    <property type="molecule type" value="Genomic_DNA"/>
</dbReference>
<dbReference type="NCBIfam" id="TIGR01641">
    <property type="entry name" value="phageSPP1_gp7"/>
    <property type="match status" value="1"/>
</dbReference>
<evidence type="ECO:0000313" key="3">
    <source>
        <dbReference type="EMBL" id="SHI74334.1"/>
    </source>
</evidence>
<protein>
    <submittedName>
        <fullName evidence="3">Phage putative head morphogenesis protein, SPP1 gp7 family</fullName>
    </submittedName>
</protein>
<evidence type="ECO:0000259" key="2">
    <source>
        <dbReference type="Pfam" id="PF18810"/>
    </source>
</evidence>
<dbReference type="Proteomes" id="UP000184001">
    <property type="component" value="Unassembled WGS sequence"/>
</dbReference>
<gene>
    <name evidence="3" type="ORF">SAMN05660830_00844</name>
</gene>
<feature type="domain" description="Phage head morphogenesis" evidence="1">
    <location>
        <begin position="53"/>
        <end position="162"/>
    </location>
</feature>
<dbReference type="InterPro" id="IPR006528">
    <property type="entry name" value="Phage_head_morphogenesis_dom"/>
</dbReference>
<reference evidence="3 4" key="1">
    <citation type="submission" date="2016-11" db="EMBL/GenBank/DDBJ databases">
        <authorList>
            <person name="Varghese N."/>
            <person name="Submissions S."/>
        </authorList>
    </citation>
    <scope>NUCLEOTIDE SEQUENCE [LARGE SCALE GENOMIC DNA]</scope>
    <source>
        <strain evidence="3 4">DSM 17919</strain>
    </source>
</reference>